<feature type="transmembrane region" description="Helical" evidence="5">
    <location>
        <begin position="66"/>
        <end position="86"/>
    </location>
</feature>
<dbReference type="SUPFAM" id="SSF103481">
    <property type="entry name" value="Multidrug resistance efflux transporter EmrE"/>
    <property type="match status" value="1"/>
</dbReference>
<evidence type="ECO:0000259" key="6">
    <source>
        <dbReference type="Pfam" id="PF00892"/>
    </source>
</evidence>
<evidence type="ECO:0000256" key="4">
    <source>
        <dbReference type="ARBA" id="ARBA00023136"/>
    </source>
</evidence>
<dbReference type="RefSeq" id="WP_173200172.1">
    <property type="nucleotide sequence ID" value="NZ_JABFCX010000003.1"/>
</dbReference>
<dbReference type="GO" id="GO:0016020">
    <property type="term" value="C:membrane"/>
    <property type="evidence" value="ECO:0007669"/>
    <property type="project" value="UniProtKB-SubCell"/>
</dbReference>
<dbReference type="EMBL" id="JABFCX010000003">
    <property type="protein sequence ID" value="NNU17090.1"/>
    <property type="molecule type" value="Genomic_DNA"/>
</dbReference>
<dbReference type="InterPro" id="IPR000620">
    <property type="entry name" value="EamA_dom"/>
</dbReference>
<keyword evidence="8" id="KW-1185">Reference proteome</keyword>
<sequence>MLKTSILVGLTLLAFSGNSLLTRYALLGERISPEEFGLLRLASGAAVLLLISAVRGAKLLPRARDLPGAASLFVYVAAFSLAYVALDAGLGALVLFGAVQLTTIGWGLARGERLGPVGAAGILVALGGLLWLLKPEQGGAPLWAMLLMLIAGAGWGVYTLLGRGSDDPVARNARNFALASVPATLLAVLLSEGQPMTTEGAMLAILSGSVTSGLGYALWYQVLPKLSSLTAGTVQLLVPPMTAGLGALLLSEAISVRFILASALILGGVLMTFRTQKEG</sequence>
<feature type="transmembrane region" description="Helical" evidence="5">
    <location>
        <begin position="226"/>
        <end position="248"/>
    </location>
</feature>
<dbReference type="PANTHER" id="PTHR32322:SF9">
    <property type="entry name" value="AMINO-ACID METABOLITE EFFLUX PUMP-RELATED"/>
    <property type="match status" value="1"/>
</dbReference>
<keyword evidence="2 5" id="KW-0812">Transmembrane</keyword>
<organism evidence="7 8">
    <name type="scientific">Parvularcula mediterranea</name>
    <dbReference type="NCBI Taxonomy" id="2732508"/>
    <lineage>
        <taxon>Bacteria</taxon>
        <taxon>Pseudomonadati</taxon>
        <taxon>Pseudomonadota</taxon>
        <taxon>Alphaproteobacteria</taxon>
        <taxon>Parvularculales</taxon>
        <taxon>Parvularculaceae</taxon>
        <taxon>Parvularcula</taxon>
    </lineage>
</organism>
<evidence type="ECO:0000256" key="1">
    <source>
        <dbReference type="ARBA" id="ARBA00004141"/>
    </source>
</evidence>
<evidence type="ECO:0000313" key="8">
    <source>
        <dbReference type="Proteomes" id="UP000536835"/>
    </source>
</evidence>
<feature type="transmembrane region" description="Helical" evidence="5">
    <location>
        <begin position="37"/>
        <end position="54"/>
    </location>
</feature>
<evidence type="ECO:0000256" key="2">
    <source>
        <dbReference type="ARBA" id="ARBA00022692"/>
    </source>
</evidence>
<name>A0A7Y3W5T3_9PROT</name>
<dbReference type="AlphaFoldDB" id="A0A7Y3W5T3"/>
<keyword evidence="4 5" id="KW-0472">Membrane</keyword>
<evidence type="ECO:0000256" key="5">
    <source>
        <dbReference type="SAM" id="Phobius"/>
    </source>
</evidence>
<feature type="transmembrane region" description="Helical" evidence="5">
    <location>
        <begin position="202"/>
        <end position="219"/>
    </location>
</feature>
<protein>
    <submittedName>
        <fullName evidence="7">DMT family transporter</fullName>
    </submittedName>
</protein>
<dbReference type="Proteomes" id="UP000536835">
    <property type="component" value="Unassembled WGS sequence"/>
</dbReference>
<dbReference type="Pfam" id="PF00892">
    <property type="entry name" value="EamA"/>
    <property type="match status" value="1"/>
</dbReference>
<reference evidence="7 8" key="1">
    <citation type="submission" date="2020-05" db="EMBL/GenBank/DDBJ databases">
        <title>Parvularcula mediterraneae sp. nov., isolated from polypropylene straw from shallow seawater of the seashore of Laganas in Zakynthos island, Greece.</title>
        <authorList>
            <person name="Szabo I."/>
            <person name="Al-Omari J."/>
            <person name="Rado J."/>
            <person name="Szerdahelyi G.S."/>
        </authorList>
    </citation>
    <scope>NUCLEOTIDE SEQUENCE [LARGE SCALE GENOMIC DNA]</scope>
    <source>
        <strain evidence="7 8">ZS-1/3</strain>
    </source>
</reference>
<gene>
    <name evidence="7" type="ORF">HK107_12235</name>
</gene>
<dbReference type="InterPro" id="IPR037185">
    <property type="entry name" value="EmrE-like"/>
</dbReference>
<comment type="caution">
    <text evidence="7">The sequence shown here is derived from an EMBL/GenBank/DDBJ whole genome shotgun (WGS) entry which is preliminary data.</text>
</comment>
<accession>A0A7Y3W5T3</accession>
<dbReference type="InterPro" id="IPR050638">
    <property type="entry name" value="AA-Vitamin_Transporters"/>
</dbReference>
<proteinExistence type="predicted"/>
<dbReference type="PANTHER" id="PTHR32322">
    <property type="entry name" value="INNER MEMBRANE TRANSPORTER"/>
    <property type="match status" value="1"/>
</dbReference>
<feature type="transmembrane region" description="Helical" evidence="5">
    <location>
        <begin position="140"/>
        <end position="161"/>
    </location>
</feature>
<evidence type="ECO:0000256" key="3">
    <source>
        <dbReference type="ARBA" id="ARBA00022989"/>
    </source>
</evidence>
<feature type="transmembrane region" description="Helical" evidence="5">
    <location>
        <begin position="116"/>
        <end position="134"/>
    </location>
</feature>
<feature type="transmembrane region" description="Helical" evidence="5">
    <location>
        <begin position="254"/>
        <end position="273"/>
    </location>
</feature>
<keyword evidence="3 5" id="KW-1133">Transmembrane helix</keyword>
<feature type="domain" description="EamA" evidence="6">
    <location>
        <begin position="143"/>
        <end position="273"/>
    </location>
</feature>
<comment type="subcellular location">
    <subcellularLocation>
        <location evidence="1">Membrane</location>
        <topology evidence="1">Multi-pass membrane protein</topology>
    </subcellularLocation>
</comment>
<evidence type="ECO:0000313" key="7">
    <source>
        <dbReference type="EMBL" id="NNU17090.1"/>
    </source>
</evidence>